<keyword evidence="1" id="KW-0812">Transmembrane</keyword>
<evidence type="ECO:0000313" key="2">
    <source>
        <dbReference type="EMBL" id="KWZ78314.1"/>
    </source>
</evidence>
<dbReference type="AlphaFoldDB" id="A0A133KFY8"/>
<dbReference type="EMBL" id="LRPM01000028">
    <property type="protein sequence ID" value="KWZ78314.1"/>
    <property type="molecule type" value="Genomic_DNA"/>
</dbReference>
<dbReference type="STRING" id="33036.HMPREF3200_00801"/>
<protein>
    <submittedName>
        <fullName evidence="2">Uncharacterized protein</fullName>
    </submittedName>
</protein>
<evidence type="ECO:0000256" key="1">
    <source>
        <dbReference type="SAM" id="Phobius"/>
    </source>
</evidence>
<feature type="transmembrane region" description="Helical" evidence="1">
    <location>
        <begin position="41"/>
        <end position="59"/>
    </location>
</feature>
<gene>
    <name evidence="2" type="ORF">HMPREF3200_00801</name>
</gene>
<feature type="transmembrane region" description="Helical" evidence="1">
    <location>
        <begin position="65"/>
        <end position="82"/>
    </location>
</feature>
<dbReference type="PATRIC" id="fig|33036.3.peg.795"/>
<dbReference type="RefSeq" id="WP_004836818.1">
    <property type="nucleotide sequence ID" value="NZ_CAMPNK010000030.1"/>
</dbReference>
<name>A0A133KFY8_9FIRM</name>
<proteinExistence type="predicted"/>
<accession>A0A133KFY8</accession>
<evidence type="ECO:0000313" key="3">
    <source>
        <dbReference type="Proteomes" id="UP000070383"/>
    </source>
</evidence>
<keyword evidence="1" id="KW-0472">Membrane</keyword>
<keyword evidence="1" id="KW-1133">Transmembrane helix</keyword>
<comment type="caution">
    <text evidence="2">The sequence shown here is derived from an EMBL/GenBank/DDBJ whole genome shotgun (WGS) entry which is preliminary data.</text>
</comment>
<sequence length="96" mass="11660">MDKNKEENTKNFTVYDLEMRRMDKEEAEKEKRLAFYRRNKAKLIASSLGLIFLFCLFNFGFFRTMGIILVMFIAYTIGAYFDRDYQYINFLKSLFR</sequence>
<keyword evidence="3" id="KW-1185">Reference proteome</keyword>
<dbReference type="Proteomes" id="UP000070383">
    <property type="component" value="Unassembled WGS sequence"/>
</dbReference>
<dbReference type="OrthoDB" id="1691130at2"/>
<reference evidence="3" key="1">
    <citation type="submission" date="2016-01" db="EMBL/GenBank/DDBJ databases">
        <authorList>
            <person name="Mitreva M."/>
            <person name="Pepin K.H."/>
            <person name="Mihindukulasuriya K.A."/>
            <person name="Fulton R."/>
            <person name="Fronick C."/>
            <person name="O'Laughlin M."/>
            <person name="Miner T."/>
            <person name="Herter B."/>
            <person name="Rosa B.A."/>
            <person name="Cordes M."/>
            <person name="Tomlinson C."/>
            <person name="Wollam A."/>
            <person name="Palsikar V.B."/>
            <person name="Mardis E.R."/>
            <person name="Wilson R.K."/>
        </authorList>
    </citation>
    <scope>NUCLEOTIDE SEQUENCE [LARGE SCALE GENOMIC DNA]</scope>
    <source>
        <strain evidence="3">MJR8151</strain>
    </source>
</reference>
<organism evidence="2 3">
    <name type="scientific">Anaerococcus tetradius</name>
    <dbReference type="NCBI Taxonomy" id="33036"/>
    <lineage>
        <taxon>Bacteria</taxon>
        <taxon>Bacillati</taxon>
        <taxon>Bacillota</taxon>
        <taxon>Tissierellia</taxon>
        <taxon>Tissierellales</taxon>
        <taxon>Peptoniphilaceae</taxon>
        <taxon>Anaerococcus</taxon>
    </lineage>
</organism>
<dbReference type="InterPro" id="IPR018730">
    <property type="entry name" value="DUF2273"/>
</dbReference>
<dbReference type="Pfam" id="PF10031">
    <property type="entry name" value="DUF2273"/>
    <property type="match status" value="1"/>
</dbReference>